<organism evidence="2 3">
    <name type="scientific">Caenorhabditis tropicalis</name>
    <dbReference type="NCBI Taxonomy" id="1561998"/>
    <lineage>
        <taxon>Eukaryota</taxon>
        <taxon>Metazoa</taxon>
        <taxon>Ecdysozoa</taxon>
        <taxon>Nematoda</taxon>
        <taxon>Chromadorea</taxon>
        <taxon>Rhabditida</taxon>
        <taxon>Rhabditina</taxon>
        <taxon>Rhabditomorpha</taxon>
        <taxon>Rhabditoidea</taxon>
        <taxon>Rhabditidae</taxon>
        <taxon>Peloderinae</taxon>
        <taxon>Caenorhabditis</taxon>
    </lineage>
</organism>
<evidence type="ECO:0000313" key="3">
    <source>
        <dbReference type="WBParaSite" id="Csp11.Scaffold629.g13940.t1"/>
    </source>
</evidence>
<dbReference type="Proteomes" id="UP000095282">
    <property type="component" value="Unplaced"/>
</dbReference>
<accession>A0A1I7U1M2</accession>
<dbReference type="WBParaSite" id="Csp11.Scaffold629.g13940.t1">
    <property type="protein sequence ID" value="Csp11.Scaffold629.g13940.t1"/>
    <property type="gene ID" value="Csp11.Scaffold629.g13940"/>
</dbReference>
<sequence>MLVPLNTNAPHSNQQPALPQPIYLPQPIHILHAYQTQNNNQLNEALAQIPHPENFYRWMEAQKANEKETEKRRWNNAKEREEAMWAEYKKGAKNANLPMESKWGWVETHFGDRNLAVLLNKKIDDYAKDSTNPLETRLRYLFCAKRQVTVQLVYECIQAGGELRILKSSAAVTGYRPPGSPHWLFKKQTKSKTISGTEFLAEHGWVVPQQQQNHIVVGIRNVFGNPMMDHFLRAGFMAQNGMGVMEPAQSQDRHLSEKPAEQNHSFGEAPQLEDPFSELYDQFDLGMLPSSSTDYKTEFSSSATAPSDTLPVTEANPLVYPQIAEEHSAFQEELAIPEAFQTEDAEALKDPIKTEPDFNYKESDPVLPPPPATVYTFLFQFRNVFVGSESLKTEEYMRKIDFLMNKNINELQVQFIDAQTMFHQLKQVYDLVCKQSFIPDLDLYIVEDTESLATFLEKFHKMVKPLKMFSRQLVGLEDDITVKRIGITGQEIFSADHVPTIVGLVFGAHMKLN</sequence>
<evidence type="ECO:0000313" key="2">
    <source>
        <dbReference type="Proteomes" id="UP000095282"/>
    </source>
</evidence>
<proteinExistence type="predicted"/>
<name>A0A1I7U1M2_9PELO</name>
<feature type="compositionally biased region" description="Basic and acidic residues" evidence="1">
    <location>
        <begin position="251"/>
        <end position="261"/>
    </location>
</feature>
<evidence type="ECO:0000256" key="1">
    <source>
        <dbReference type="SAM" id="MobiDB-lite"/>
    </source>
</evidence>
<keyword evidence="2" id="KW-1185">Reference proteome</keyword>
<feature type="region of interest" description="Disordered" evidence="1">
    <location>
        <begin position="246"/>
        <end position="271"/>
    </location>
</feature>
<reference evidence="3" key="1">
    <citation type="submission" date="2016-11" db="UniProtKB">
        <authorList>
            <consortium name="WormBaseParasite"/>
        </authorList>
    </citation>
    <scope>IDENTIFICATION</scope>
</reference>
<dbReference type="AlphaFoldDB" id="A0A1I7U1M2"/>
<protein>
    <submittedName>
        <fullName evidence="3">SWIM-type domain-containing protein</fullName>
    </submittedName>
</protein>